<keyword evidence="1" id="KW-0472">Membrane</keyword>
<organism evidence="2 3">
    <name type="scientific">Orbilia oligospora</name>
    <name type="common">Nematode-trapping fungus</name>
    <name type="synonym">Arthrobotrys oligospora</name>
    <dbReference type="NCBI Taxonomy" id="2813651"/>
    <lineage>
        <taxon>Eukaryota</taxon>
        <taxon>Fungi</taxon>
        <taxon>Dikarya</taxon>
        <taxon>Ascomycota</taxon>
        <taxon>Pezizomycotina</taxon>
        <taxon>Orbiliomycetes</taxon>
        <taxon>Orbiliales</taxon>
        <taxon>Orbiliaceae</taxon>
        <taxon>Orbilia</taxon>
    </lineage>
</organism>
<evidence type="ECO:0000256" key="1">
    <source>
        <dbReference type="SAM" id="Phobius"/>
    </source>
</evidence>
<gene>
    <name evidence="2" type="ORF">EYR41_010899</name>
</gene>
<dbReference type="Proteomes" id="UP000297595">
    <property type="component" value="Unassembled WGS sequence"/>
</dbReference>
<feature type="transmembrane region" description="Helical" evidence="1">
    <location>
        <begin position="31"/>
        <end position="53"/>
    </location>
</feature>
<sequence>MKRCEWPCGRRLGLEISAVPRKKPSRREQRLGLANPQCGAIPSLGLAMWYQLLTSAAFAVFREKAIPALQPRAVDSLTAGNSLAFFLAFVSRKDRPRLAAQTFTNNFVKQNSLVKMKPQTIVLSSLALFMNAALVFGLPAPEPTETSSLEPIRDLSSSVSTPMHWTGSIEGGPELNLTGTLQEVLPQILALNPNWEPPVEVAGLDLVAPDKELAKELFAATRTTTETPSLVKRYFKNRPTCGAIDGTLAEGWVIITWGIPWLRAIGEAGVMCGAESFTCAKCYCEYGSKIELCNVRTTKVDIRCDRLSGAAGEIVKDCGEWIAGDTLIKGHWWDTTDYAAVVRRSNSGAC</sequence>
<name>A0A8H2DQV3_ORBOL</name>
<evidence type="ECO:0000313" key="3">
    <source>
        <dbReference type="Proteomes" id="UP000297595"/>
    </source>
</evidence>
<dbReference type="AlphaFoldDB" id="A0A8H2DQV3"/>
<dbReference type="EMBL" id="SOZJ01000008">
    <property type="protein sequence ID" value="TGJ62948.1"/>
    <property type="molecule type" value="Genomic_DNA"/>
</dbReference>
<keyword evidence="1" id="KW-0812">Transmembrane</keyword>
<proteinExistence type="predicted"/>
<evidence type="ECO:0000313" key="2">
    <source>
        <dbReference type="EMBL" id="TGJ62948.1"/>
    </source>
</evidence>
<comment type="caution">
    <text evidence="2">The sequence shown here is derived from an EMBL/GenBank/DDBJ whole genome shotgun (WGS) entry which is preliminary data.</text>
</comment>
<accession>A0A8H2DQV3</accession>
<keyword evidence="1" id="KW-1133">Transmembrane helix</keyword>
<reference evidence="2 3" key="1">
    <citation type="submission" date="2019-03" db="EMBL/GenBank/DDBJ databases">
        <title>Nematode-trapping fungi genome.</title>
        <authorList>
            <person name="Vidal-Diez De Ulzurrun G."/>
        </authorList>
    </citation>
    <scope>NUCLEOTIDE SEQUENCE [LARGE SCALE GENOMIC DNA]</scope>
    <source>
        <strain evidence="2 3">TWF154</strain>
    </source>
</reference>
<protein>
    <submittedName>
        <fullName evidence="2">Uncharacterized protein</fullName>
    </submittedName>
</protein>